<dbReference type="OrthoDB" id="9764808at2"/>
<dbReference type="Pfam" id="PF13487">
    <property type="entry name" value="HD_5"/>
    <property type="match status" value="1"/>
</dbReference>
<dbReference type="SMART" id="SM00062">
    <property type="entry name" value="PBPb"/>
    <property type="match status" value="1"/>
</dbReference>
<dbReference type="PROSITE" id="PS51832">
    <property type="entry name" value="HD_GYP"/>
    <property type="match status" value="1"/>
</dbReference>
<dbReference type="InterPro" id="IPR003607">
    <property type="entry name" value="HD/PDEase_dom"/>
</dbReference>
<dbReference type="PANTHER" id="PTHR43155:SF2">
    <property type="entry name" value="CYCLIC DI-GMP PHOSPHODIESTERASE PA4108"/>
    <property type="match status" value="1"/>
</dbReference>
<dbReference type="InterPro" id="IPR037522">
    <property type="entry name" value="HD_GYP_dom"/>
</dbReference>
<dbReference type="EMBL" id="SWCJ01000023">
    <property type="protein sequence ID" value="TKB50132.1"/>
    <property type="molecule type" value="Genomic_DNA"/>
</dbReference>
<dbReference type="SMART" id="SM00471">
    <property type="entry name" value="HDc"/>
    <property type="match status" value="1"/>
</dbReference>
<reference evidence="2 3" key="1">
    <citation type="submission" date="2019-04" db="EMBL/GenBank/DDBJ databases">
        <authorList>
            <person name="Hwang J.C."/>
        </authorList>
    </citation>
    <scope>NUCLEOTIDE SEQUENCE [LARGE SCALE GENOMIC DNA]</scope>
    <source>
        <strain evidence="2 3">IMCC35002</strain>
    </source>
</reference>
<evidence type="ECO:0000313" key="3">
    <source>
        <dbReference type="Proteomes" id="UP000305675"/>
    </source>
</evidence>
<dbReference type="Pfam" id="PF00497">
    <property type="entry name" value="SBP_bac_3"/>
    <property type="match status" value="1"/>
</dbReference>
<dbReference type="CDD" id="cd01007">
    <property type="entry name" value="PBP2_BvgS_HisK_like"/>
    <property type="match status" value="1"/>
</dbReference>
<evidence type="ECO:0000259" key="1">
    <source>
        <dbReference type="PROSITE" id="PS51832"/>
    </source>
</evidence>
<organism evidence="2 3">
    <name type="scientific">Ferrimonas aestuarii</name>
    <dbReference type="NCBI Taxonomy" id="2569539"/>
    <lineage>
        <taxon>Bacteria</taxon>
        <taxon>Pseudomonadati</taxon>
        <taxon>Pseudomonadota</taxon>
        <taxon>Gammaproteobacteria</taxon>
        <taxon>Alteromonadales</taxon>
        <taxon>Ferrimonadaceae</taxon>
        <taxon>Ferrimonas</taxon>
    </lineage>
</organism>
<dbReference type="SUPFAM" id="SSF109604">
    <property type="entry name" value="HD-domain/PDEase-like"/>
    <property type="match status" value="2"/>
</dbReference>
<feature type="domain" description="HD-GYP" evidence="1">
    <location>
        <begin position="808"/>
        <end position="1014"/>
    </location>
</feature>
<dbReference type="SUPFAM" id="SSF53850">
    <property type="entry name" value="Periplasmic binding protein-like II"/>
    <property type="match status" value="1"/>
</dbReference>
<dbReference type="CDD" id="cd00077">
    <property type="entry name" value="HDc"/>
    <property type="match status" value="2"/>
</dbReference>
<protein>
    <submittedName>
        <fullName evidence="2">Transporter substrate-binding domain-containing protein</fullName>
    </submittedName>
</protein>
<gene>
    <name evidence="2" type="ORF">FCL42_19565</name>
</gene>
<sequence>MLVACTLITATVAISLQYYFARKSELQNTLTQYQGIAHNVSGHLSRMQTVAENAAKSGAQLVSLIGVTEPKPEILLPLSKLLAHDSGLHSVAVALSNNNFFQLISLHSEHVRERVKANEGDAWLVVSHTGDKRARHRTKIFFDRQFQVRRAIEEQSNFLPTKRSWFENAIENQVYKSRPYLFHTMKESGESYSIKVAGTDIVVVVDVLLHSLEAQLRHRFVNNNQPPEAQAYIYQSSGQLIGSNRDNKAQLDTPPQVSPMLLTFQQQELVAKTPVLNLSNQSDWAPFDYSIGGRPSGYAVDLLKMVSTMTGLRFDFVNGSSWDELSQDYNDGHIDLLHSINFDARLSGTHTVGAKLFANQYALLVSDDNQQIQNLETIKHARVGLSKGWNIIGKFKAQYPDARLVYFDSVNDAINALEQSDVDAVLDVKQVLEVNVQEQFRQGLSLHPVTTELLSESFHYLIRDELAEVGELIDLALARITPSQHQQLEQKWFGATVAQSRHTFVPYKELLTFAGDTRYLNAVNLVRLNGKKRYLFIAPLNRANSEFLAIIVPKTYVMAGLTEGVLLSTLASVFVLALLLPLAWMMAIPISKPINALKQQVELINQRQFDGVSRVHSQIEESHQLGLAIHGAAQSFKQYERQQNELFDSMIELIAKAIDEKSPYTASHCRRVPELALMLAGAAEAKTEGSLANFSFANDDERREFRIACWLHDCGKIATPEHVVDKGTKLETNYNRIHEVRTRFEVLWRDLQIAHLLNELQIEAHEFCPEVLLNEDYQRLQTQFALIANSNMGSELMTDADIEQLRTIGEQPWTRYFDASLGLSLAEQSRQQYVATPAPETLLRDKHEHIIERQTSQTPPPSLGVTMATPTHLYNQGELYNLSVRRGTLTPEERYKINEHMITGIKLLEGIPFPPELKRVPRWATTHHETLIGDGYPRGLNEATLSIPERILAIADIFEALTASDRPYKSAKTLPETVAILHKMAHSGHIDVDLFELLLTSGVYLDYAKAFLPESEQQGINIAPYLAAPL</sequence>
<name>A0A4U1BGM3_9GAMM</name>
<proteinExistence type="predicted"/>
<dbReference type="Gene3D" id="1.10.3210.10">
    <property type="entry name" value="Hypothetical protein af1432"/>
    <property type="match status" value="2"/>
</dbReference>
<dbReference type="GO" id="GO:0008081">
    <property type="term" value="F:phosphoric diester hydrolase activity"/>
    <property type="evidence" value="ECO:0007669"/>
    <property type="project" value="UniProtKB-ARBA"/>
</dbReference>
<dbReference type="Proteomes" id="UP000305675">
    <property type="component" value="Unassembled WGS sequence"/>
</dbReference>
<dbReference type="PANTHER" id="PTHR43155">
    <property type="entry name" value="CYCLIC DI-GMP PHOSPHODIESTERASE PA4108-RELATED"/>
    <property type="match status" value="1"/>
</dbReference>
<accession>A0A4U1BGM3</accession>
<dbReference type="Gene3D" id="3.40.190.10">
    <property type="entry name" value="Periplasmic binding protein-like II"/>
    <property type="match status" value="2"/>
</dbReference>
<dbReference type="InterPro" id="IPR001638">
    <property type="entry name" value="Solute-binding_3/MltF_N"/>
</dbReference>
<evidence type="ECO:0000313" key="2">
    <source>
        <dbReference type="EMBL" id="TKB50132.1"/>
    </source>
</evidence>
<dbReference type="AlphaFoldDB" id="A0A4U1BGM3"/>
<keyword evidence="3" id="KW-1185">Reference proteome</keyword>
<comment type="caution">
    <text evidence="2">The sequence shown here is derived from an EMBL/GenBank/DDBJ whole genome shotgun (WGS) entry which is preliminary data.</text>
</comment>